<dbReference type="AlphaFoldDB" id="A0AAN7C482"/>
<evidence type="ECO:0000313" key="3">
    <source>
        <dbReference type="Proteomes" id="UP001303760"/>
    </source>
</evidence>
<gene>
    <name evidence="2" type="ORF">C8A03DRAFT_18126</name>
</gene>
<dbReference type="GO" id="GO:0009074">
    <property type="term" value="P:aromatic amino acid family catabolic process"/>
    <property type="evidence" value="ECO:0007669"/>
    <property type="project" value="TreeGrafter"/>
</dbReference>
<organism evidence="2 3">
    <name type="scientific">Achaetomium macrosporum</name>
    <dbReference type="NCBI Taxonomy" id="79813"/>
    <lineage>
        <taxon>Eukaryota</taxon>
        <taxon>Fungi</taxon>
        <taxon>Dikarya</taxon>
        <taxon>Ascomycota</taxon>
        <taxon>Pezizomycotina</taxon>
        <taxon>Sordariomycetes</taxon>
        <taxon>Sordariomycetidae</taxon>
        <taxon>Sordariales</taxon>
        <taxon>Chaetomiaceae</taxon>
        <taxon>Achaetomium</taxon>
    </lineage>
</organism>
<feature type="compositionally biased region" description="Low complexity" evidence="1">
    <location>
        <begin position="237"/>
        <end position="251"/>
    </location>
</feature>
<protein>
    <recommendedName>
        <fullName evidence="4">Transcription factor domain-containing protein</fullName>
    </recommendedName>
</protein>
<dbReference type="Proteomes" id="UP001303760">
    <property type="component" value="Unassembled WGS sequence"/>
</dbReference>
<evidence type="ECO:0000313" key="2">
    <source>
        <dbReference type="EMBL" id="KAK4235086.1"/>
    </source>
</evidence>
<reference evidence="2" key="2">
    <citation type="submission" date="2023-05" db="EMBL/GenBank/DDBJ databases">
        <authorList>
            <consortium name="Lawrence Berkeley National Laboratory"/>
            <person name="Steindorff A."/>
            <person name="Hensen N."/>
            <person name="Bonometti L."/>
            <person name="Westerberg I."/>
            <person name="Brannstrom I.O."/>
            <person name="Guillou S."/>
            <person name="Cros-Aarteil S."/>
            <person name="Calhoun S."/>
            <person name="Haridas S."/>
            <person name="Kuo A."/>
            <person name="Mondo S."/>
            <person name="Pangilinan J."/>
            <person name="Riley R."/>
            <person name="Labutti K."/>
            <person name="Andreopoulos B."/>
            <person name="Lipzen A."/>
            <person name="Chen C."/>
            <person name="Yanf M."/>
            <person name="Daum C."/>
            <person name="Ng V."/>
            <person name="Clum A."/>
            <person name="Ohm R."/>
            <person name="Martin F."/>
            <person name="Silar P."/>
            <person name="Natvig D."/>
            <person name="Lalanne C."/>
            <person name="Gautier V."/>
            <person name="Ament-Velasquez S.L."/>
            <person name="Kruys A."/>
            <person name="Hutchinson M.I."/>
            <person name="Powell A.J."/>
            <person name="Barry K."/>
            <person name="Miller A.N."/>
            <person name="Grigoriev I.V."/>
            <person name="Debuchy R."/>
            <person name="Gladieux P."/>
            <person name="Thoren M.H."/>
            <person name="Johannesson H."/>
        </authorList>
    </citation>
    <scope>NUCLEOTIDE SEQUENCE</scope>
    <source>
        <strain evidence="2">CBS 532.94</strain>
    </source>
</reference>
<comment type="caution">
    <text evidence="2">The sequence shown here is derived from an EMBL/GenBank/DDBJ whole genome shotgun (WGS) entry which is preliminary data.</text>
</comment>
<dbReference type="EMBL" id="MU860299">
    <property type="protein sequence ID" value="KAK4235086.1"/>
    <property type="molecule type" value="Genomic_DNA"/>
</dbReference>
<dbReference type="GO" id="GO:0005634">
    <property type="term" value="C:nucleus"/>
    <property type="evidence" value="ECO:0007669"/>
    <property type="project" value="TreeGrafter"/>
</dbReference>
<accession>A0AAN7C482</accession>
<feature type="non-terminal residue" evidence="2">
    <location>
        <position position="1"/>
    </location>
</feature>
<evidence type="ECO:0000256" key="1">
    <source>
        <dbReference type="SAM" id="MobiDB-lite"/>
    </source>
</evidence>
<dbReference type="InterPro" id="IPR052780">
    <property type="entry name" value="AAA_Catabolism_Regulators"/>
</dbReference>
<evidence type="ECO:0008006" key="4">
    <source>
        <dbReference type="Google" id="ProtNLM"/>
    </source>
</evidence>
<dbReference type="GO" id="GO:0045944">
    <property type="term" value="P:positive regulation of transcription by RNA polymerase II"/>
    <property type="evidence" value="ECO:0007669"/>
    <property type="project" value="TreeGrafter"/>
</dbReference>
<feature type="region of interest" description="Disordered" evidence="1">
    <location>
        <begin position="237"/>
        <end position="265"/>
    </location>
</feature>
<name>A0AAN7C482_9PEZI</name>
<sequence>SEKESLRQQWNQLLCVFIYLADENLAMRLGLNPLLPAQSREVVTSRYATTFANILPDTALWEGYDDLTAETRKASLPLQSLKQGGLTLANVNLLPELEHLERALGRWRRQHGNFAPASYALQHYNSNLTDPNVTALARLADRATGASYHMLSVVVDLAPSHLLRYLPVRCRLCIVAANLHLQKSTLTANPDVTDSDRNIQLLCASIASIRGASPDDTRMAIRYARFLLNASMRSSSSAEGGAHAGHSGNADGQEHPHDVSGGQGHAAVATEEAEWWLQYPMMASAPGMETIASLNLHLNLLAGLGTQIGRDPFRW</sequence>
<reference evidence="2" key="1">
    <citation type="journal article" date="2023" name="Mol. Phylogenet. Evol.">
        <title>Genome-scale phylogeny and comparative genomics of the fungal order Sordariales.</title>
        <authorList>
            <person name="Hensen N."/>
            <person name="Bonometti L."/>
            <person name="Westerberg I."/>
            <person name="Brannstrom I.O."/>
            <person name="Guillou S."/>
            <person name="Cros-Aarteil S."/>
            <person name="Calhoun S."/>
            <person name="Haridas S."/>
            <person name="Kuo A."/>
            <person name="Mondo S."/>
            <person name="Pangilinan J."/>
            <person name="Riley R."/>
            <person name="LaButti K."/>
            <person name="Andreopoulos B."/>
            <person name="Lipzen A."/>
            <person name="Chen C."/>
            <person name="Yan M."/>
            <person name="Daum C."/>
            <person name="Ng V."/>
            <person name="Clum A."/>
            <person name="Steindorff A."/>
            <person name="Ohm R.A."/>
            <person name="Martin F."/>
            <person name="Silar P."/>
            <person name="Natvig D.O."/>
            <person name="Lalanne C."/>
            <person name="Gautier V."/>
            <person name="Ament-Velasquez S.L."/>
            <person name="Kruys A."/>
            <person name="Hutchinson M.I."/>
            <person name="Powell A.J."/>
            <person name="Barry K."/>
            <person name="Miller A.N."/>
            <person name="Grigoriev I.V."/>
            <person name="Debuchy R."/>
            <person name="Gladieux P."/>
            <person name="Hiltunen Thoren M."/>
            <person name="Johannesson H."/>
        </authorList>
    </citation>
    <scope>NUCLEOTIDE SEQUENCE</scope>
    <source>
        <strain evidence="2">CBS 532.94</strain>
    </source>
</reference>
<dbReference type="PANTHER" id="PTHR31644">
    <property type="entry name" value="TRANSCRIPTIONAL ACTIVATOR ARO80-RELATED"/>
    <property type="match status" value="1"/>
</dbReference>
<proteinExistence type="predicted"/>
<dbReference type="GO" id="GO:0000981">
    <property type="term" value="F:DNA-binding transcription factor activity, RNA polymerase II-specific"/>
    <property type="evidence" value="ECO:0007669"/>
    <property type="project" value="TreeGrafter"/>
</dbReference>
<keyword evidence="3" id="KW-1185">Reference proteome</keyword>
<dbReference type="PANTHER" id="PTHR31644:SF2">
    <property type="entry name" value="TRANSCRIPTIONAL ACTIVATOR ARO80-RELATED"/>
    <property type="match status" value="1"/>
</dbReference>